<dbReference type="CDD" id="cd05356">
    <property type="entry name" value="17beta-HSD1_like_SDR_c"/>
    <property type="match status" value="1"/>
</dbReference>
<dbReference type="Pfam" id="PF00106">
    <property type="entry name" value="adh_short"/>
    <property type="match status" value="1"/>
</dbReference>
<comment type="similarity">
    <text evidence="1">Belongs to the short-chain dehydrogenases/reductases (SDR) family.</text>
</comment>
<reference evidence="8 9" key="1">
    <citation type="journal article" date="2018" name="Plant J.">
        <title>Genome sequences of Chlorella sorokiniana UTEX 1602 and Micractinium conductrix SAG 241.80: implications to maltose excretion by a green alga.</title>
        <authorList>
            <person name="Arriola M.B."/>
            <person name="Velmurugan N."/>
            <person name="Zhang Y."/>
            <person name="Plunkett M.H."/>
            <person name="Hondzo H."/>
            <person name="Barney B.M."/>
        </authorList>
    </citation>
    <scope>NUCLEOTIDE SEQUENCE [LARGE SCALE GENOMIC DNA]</scope>
    <source>
        <strain evidence="9">UTEX 1602</strain>
    </source>
</reference>
<dbReference type="PRINTS" id="PR00080">
    <property type="entry name" value="SDRFAMILY"/>
</dbReference>
<dbReference type="CDD" id="cd16454">
    <property type="entry name" value="RING-H2_PA-TM-RING"/>
    <property type="match status" value="1"/>
</dbReference>
<sequence>MLETVAAACILLTVLWAGCCVEVVRKLAKQLAPLRSLYAAFCRRCPYTAETLERFVEIWDMFVRCSDASLGFEDRFAIFCDQLGDFLESLVQRAVDVLELFFQLDAAEQAAALCRIPRRRLSAAEARSGAGPLAVGSCAICLCDWRKGDDVRELKACSHVFHTKCCDNWLWRHQKCPMCRTPLSAALLQPEAAVAQLKAGLQALQACPTGLAINSLALALLAAVALRFAIGVLRFVWAYFLRPRRNLRWYGQWAVVTGATDGIGKEYATQLARQGLNLVLVSRTESKLQQAAAELEGKYGVQVKYVAADLCKAGPETFASIASALDGLEVGILVNNAGLSYDHPEYLDEVEDGFISDLVTINALVPAMLSKLVLKGMRARRRGVVINVGSGVSTVIPASPLLSVYAGSKAFVDAFSRSLDAEYAPLGVRVQNQSPMFVATKMSKIRRARLDAPTPAAWAAAALKQIGRETSFTPFWFHGLQQAVIRLAPEWLVNRQVMRMHQGFRSRYYRRLARQQAEAAAAAAGEASAGEGQEEAPKRELRRRK</sequence>
<evidence type="ECO:0000256" key="2">
    <source>
        <dbReference type="ARBA" id="ARBA00022857"/>
    </source>
</evidence>
<evidence type="ECO:0000256" key="5">
    <source>
        <dbReference type="SAM" id="MobiDB-lite"/>
    </source>
</evidence>
<dbReference type="Gene3D" id="3.30.40.10">
    <property type="entry name" value="Zinc/RING finger domain, C3HC4 (zinc finger)"/>
    <property type="match status" value="1"/>
</dbReference>
<dbReference type="GO" id="GO:0008270">
    <property type="term" value="F:zinc ion binding"/>
    <property type="evidence" value="ECO:0007669"/>
    <property type="project" value="UniProtKB-KW"/>
</dbReference>
<evidence type="ECO:0000259" key="7">
    <source>
        <dbReference type="PROSITE" id="PS50089"/>
    </source>
</evidence>
<dbReference type="InterPro" id="IPR002347">
    <property type="entry name" value="SDR_fam"/>
</dbReference>
<dbReference type="InterPro" id="IPR051019">
    <property type="entry name" value="VLCFA-Steroid_DH"/>
</dbReference>
<feature type="domain" description="RING-type" evidence="7">
    <location>
        <begin position="138"/>
        <end position="180"/>
    </location>
</feature>
<gene>
    <name evidence="8" type="ORF">C2E21_2969</name>
</gene>
<keyword evidence="6" id="KW-0812">Transmembrane</keyword>
<proteinExistence type="inferred from homology"/>
<organism evidence="8 9">
    <name type="scientific">Chlorella sorokiniana</name>
    <name type="common">Freshwater green alga</name>
    <dbReference type="NCBI Taxonomy" id="3076"/>
    <lineage>
        <taxon>Eukaryota</taxon>
        <taxon>Viridiplantae</taxon>
        <taxon>Chlorophyta</taxon>
        <taxon>core chlorophytes</taxon>
        <taxon>Trebouxiophyceae</taxon>
        <taxon>Chlorellales</taxon>
        <taxon>Chlorellaceae</taxon>
        <taxon>Chlorella clade</taxon>
        <taxon>Chlorella</taxon>
    </lineage>
</organism>
<dbReference type="STRING" id="3076.A0A2P6TX55"/>
<dbReference type="Pfam" id="PF13639">
    <property type="entry name" value="zf-RING_2"/>
    <property type="match status" value="1"/>
</dbReference>
<dbReference type="InterPro" id="IPR036291">
    <property type="entry name" value="NAD(P)-bd_dom_sf"/>
</dbReference>
<keyword evidence="2" id="KW-0521">NADP</keyword>
<dbReference type="SUPFAM" id="SSF57850">
    <property type="entry name" value="RING/U-box"/>
    <property type="match status" value="1"/>
</dbReference>
<keyword evidence="3" id="KW-0560">Oxidoreductase</keyword>
<dbReference type="PANTHER" id="PTHR43899:SF13">
    <property type="entry name" value="RH59310P"/>
    <property type="match status" value="1"/>
</dbReference>
<dbReference type="GO" id="GO:0016491">
    <property type="term" value="F:oxidoreductase activity"/>
    <property type="evidence" value="ECO:0007669"/>
    <property type="project" value="UniProtKB-KW"/>
</dbReference>
<dbReference type="Proteomes" id="UP000239899">
    <property type="component" value="Unassembled WGS sequence"/>
</dbReference>
<dbReference type="EMBL" id="LHPG02000005">
    <property type="protein sequence ID" value="PRW58638.1"/>
    <property type="molecule type" value="Genomic_DNA"/>
</dbReference>
<keyword evidence="4" id="KW-0863">Zinc-finger</keyword>
<dbReference type="InterPro" id="IPR001841">
    <property type="entry name" value="Znf_RING"/>
</dbReference>
<evidence type="ECO:0000256" key="3">
    <source>
        <dbReference type="ARBA" id="ARBA00023002"/>
    </source>
</evidence>
<evidence type="ECO:0000256" key="4">
    <source>
        <dbReference type="PROSITE-ProRule" id="PRU00175"/>
    </source>
</evidence>
<keyword evidence="4" id="KW-0862">Zinc</keyword>
<feature type="transmembrane region" description="Helical" evidence="6">
    <location>
        <begin position="216"/>
        <end position="240"/>
    </location>
</feature>
<evidence type="ECO:0000256" key="1">
    <source>
        <dbReference type="ARBA" id="ARBA00006484"/>
    </source>
</evidence>
<keyword evidence="4" id="KW-0479">Metal-binding</keyword>
<dbReference type="PANTHER" id="PTHR43899">
    <property type="entry name" value="RH59310P"/>
    <property type="match status" value="1"/>
</dbReference>
<dbReference type="Gene3D" id="3.40.50.720">
    <property type="entry name" value="NAD(P)-binding Rossmann-like Domain"/>
    <property type="match status" value="1"/>
</dbReference>
<dbReference type="FunFam" id="3.40.50.720:FF:000137">
    <property type="entry name" value="Hydroxysteroid (17-beta) dehydrogenase 3"/>
    <property type="match status" value="1"/>
</dbReference>
<name>A0A2P6TX55_CHLSO</name>
<dbReference type="AlphaFoldDB" id="A0A2P6TX55"/>
<feature type="transmembrane region" description="Helical" evidence="6">
    <location>
        <begin position="384"/>
        <end position="406"/>
    </location>
</feature>
<dbReference type="OrthoDB" id="5545019at2759"/>
<dbReference type="InterPro" id="IPR013083">
    <property type="entry name" value="Znf_RING/FYVE/PHD"/>
</dbReference>
<keyword evidence="9" id="KW-1185">Reference proteome</keyword>
<protein>
    <submittedName>
        <fullName evidence="8">Very-long-chain 3-oxoacyl-reductase 1-like</fullName>
    </submittedName>
</protein>
<dbReference type="PROSITE" id="PS50089">
    <property type="entry name" value="ZF_RING_2"/>
    <property type="match status" value="1"/>
</dbReference>
<accession>A0A2P6TX55</accession>
<dbReference type="SUPFAM" id="SSF51735">
    <property type="entry name" value="NAD(P)-binding Rossmann-fold domains"/>
    <property type="match status" value="1"/>
</dbReference>
<feature type="region of interest" description="Disordered" evidence="5">
    <location>
        <begin position="520"/>
        <end position="545"/>
    </location>
</feature>
<keyword evidence="6" id="KW-1133">Transmembrane helix</keyword>
<feature type="compositionally biased region" description="Low complexity" evidence="5">
    <location>
        <begin position="520"/>
        <end position="531"/>
    </location>
</feature>
<evidence type="ECO:0000313" key="9">
    <source>
        <dbReference type="Proteomes" id="UP000239899"/>
    </source>
</evidence>
<keyword evidence="6" id="KW-0472">Membrane</keyword>
<evidence type="ECO:0000313" key="8">
    <source>
        <dbReference type="EMBL" id="PRW58638.1"/>
    </source>
</evidence>
<dbReference type="PRINTS" id="PR00081">
    <property type="entry name" value="GDHRDH"/>
</dbReference>
<comment type="caution">
    <text evidence="8">The sequence shown here is derived from an EMBL/GenBank/DDBJ whole genome shotgun (WGS) entry which is preliminary data.</text>
</comment>
<dbReference type="SMART" id="SM00184">
    <property type="entry name" value="RING"/>
    <property type="match status" value="1"/>
</dbReference>
<evidence type="ECO:0000256" key="6">
    <source>
        <dbReference type="SAM" id="Phobius"/>
    </source>
</evidence>